<dbReference type="EMBL" id="FQXZ01000024">
    <property type="protein sequence ID" value="SHI20754.1"/>
    <property type="molecule type" value="Genomic_DNA"/>
</dbReference>
<evidence type="ECO:0000313" key="3">
    <source>
        <dbReference type="Proteomes" id="UP000184608"/>
    </source>
</evidence>
<keyword evidence="1" id="KW-1133">Transmembrane helix</keyword>
<name>A0A1M5Z965_9VIBR</name>
<evidence type="ECO:0000256" key="1">
    <source>
        <dbReference type="SAM" id="Phobius"/>
    </source>
</evidence>
<feature type="transmembrane region" description="Helical" evidence="1">
    <location>
        <begin position="109"/>
        <end position="129"/>
    </location>
</feature>
<accession>A0A1M5Z965</accession>
<gene>
    <name evidence="2" type="ORF">VA7868_02452</name>
</gene>
<dbReference type="OrthoDB" id="7061263at2"/>
<feature type="transmembrane region" description="Helical" evidence="1">
    <location>
        <begin position="149"/>
        <end position="172"/>
    </location>
</feature>
<feature type="transmembrane region" description="Helical" evidence="1">
    <location>
        <begin position="491"/>
        <end position="512"/>
    </location>
</feature>
<proteinExistence type="predicted"/>
<sequence length="604" mass="68140">MGWSFKDVIGLFSLQWVFHHLYIAAPILGTILLILVKTAPQRFLNMFGYKEIYEGGSNDNGPKIKEKHIRILEIEDNSDKYLNAKKSTERILATVYDQKTLSISGFNRALLIAFIYPMALFILTWVFSGEGLTFNEEKLLPNVFIYKKILFLIVCISFYILFHKWGLVLFFIERQLSRLILNKNLIKFIRFVISCCYLAFVVTVVSNISSNSYNSGVISVVGVVAGAALITLISSGTGFGAVIMATVIAAAGTVTGVVAFSTVVFGIVVGVITYNIMVRENRWIAIKLLSFILFFFIILLGLSWPYLAGLATKGTVIGFVAFSTIFSSVFVGFGIYHVMVRKVRTVRMVRANQQIVIKILSFTLFSLVVLCWFLLPYFTDLNANIESSELQVGSSNWISIFFLGSLPALNGLSDWLSVSFTQYCLSRYSSESNNWCIWLLLDFMVALLMLLLVFAGVFGILYIAQLSGWGVNAKDFFDAFKSAPFSQDNRWIVLLVVTNLLPTLVHFLLILFGHFSGWFFKVGKDFNQLAEKYELANSLTKNEKAERVEGEYTWTPEEAREVAEYLCGMRGVWCIFTATFIVPFLYGVYWLITEGLQRLVGVII</sequence>
<feature type="transmembrane region" description="Helical" evidence="1">
    <location>
        <begin position="284"/>
        <end position="304"/>
    </location>
</feature>
<keyword evidence="1" id="KW-0812">Transmembrane</keyword>
<feature type="transmembrane region" description="Helical" evidence="1">
    <location>
        <begin position="184"/>
        <end position="206"/>
    </location>
</feature>
<protein>
    <submittedName>
        <fullName evidence="2">Uncharacterized protein</fullName>
    </submittedName>
</protein>
<feature type="transmembrane region" description="Helical" evidence="1">
    <location>
        <begin position="572"/>
        <end position="592"/>
    </location>
</feature>
<dbReference type="RefSeq" id="WP_073604117.1">
    <property type="nucleotide sequence ID" value="NZ_FQXZ01000024.1"/>
</dbReference>
<feature type="transmembrane region" description="Helical" evidence="1">
    <location>
        <begin position="316"/>
        <end position="338"/>
    </location>
</feature>
<dbReference type="AlphaFoldDB" id="A0A1M5Z965"/>
<dbReference type="Proteomes" id="UP000184608">
    <property type="component" value="Unassembled WGS sequence"/>
</dbReference>
<feature type="transmembrane region" description="Helical" evidence="1">
    <location>
        <begin position="260"/>
        <end position="277"/>
    </location>
</feature>
<reference evidence="2 3" key="1">
    <citation type="submission" date="2016-11" db="EMBL/GenBank/DDBJ databases">
        <authorList>
            <person name="Jaros S."/>
            <person name="Januszkiewicz K."/>
            <person name="Wedrychowicz H."/>
        </authorList>
    </citation>
    <scope>NUCLEOTIDE SEQUENCE [LARGE SCALE GENOMIC DNA]</scope>
    <source>
        <strain evidence="2 3">CECT 7868</strain>
    </source>
</reference>
<feature type="transmembrane region" description="Helical" evidence="1">
    <location>
        <begin position="437"/>
        <end position="464"/>
    </location>
</feature>
<keyword evidence="1" id="KW-0472">Membrane</keyword>
<evidence type="ECO:0000313" key="2">
    <source>
        <dbReference type="EMBL" id="SHI20754.1"/>
    </source>
</evidence>
<feature type="transmembrane region" description="Helical" evidence="1">
    <location>
        <begin position="16"/>
        <end position="36"/>
    </location>
</feature>
<keyword evidence="3" id="KW-1185">Reference proteome</keyword>
<organism evidence="2 3">
    <name type="scientific">Vibrio aerogenes CECT 7868</name>
    <dbReference type="NCBI Taxonomy" id="1216006"/>
    <lineage>
        <taxon>Bacteria</taxon>
        <taxon>Pseudomonadati</taxon>
        <taxon>Pseudomonadota</taxon>
        <taxon>Gammaproteobacteria</taxon>
        <taxon>Vibrionales</taxon>
        <taxon>Vibrionaceae</taxon>
        <taxon>Vibrio</taxon>
    </lineage>
</organism>
<feature type="transmembrane region" description="Helical" evidence="1">
    <location>
        <begin position="359"/>
        <end position="378"/>
    </location>
</feature>